<feature type="domain" description="Shugoshin C-terminal" evidence="10">
    <location>
        <begin position="477"/>
        <end position="500"/>
    </location>
</feature>
<feature type="region of interest" description="Disordered" evidence="9">
    <location>
        <begin position="509"/>
        <end position="528"/>
    </location>
</feature>
<keyword evidence="13" id="KW-1185">Reference proteome</keyword>
<dbReference type="GO" id="GO:0045132">
    <property type="term" value="P:meiotic chromosome segregation"/>
    <property type="evidence" value="ECO:0007669"/>
    <property type="project" value="InterPro"/>
</dbReference>
<feature type="compositionally biased region" description="Basic and acidic residues" evidence="9">
    <location>
        <begin position="357"/>
        <end position="368"/>
    </location>
</feature>
<keyword evidence="5" id="KW-0159">Chromosome partition</keyword>
<dbReference type="InterPro" id="IPR011515">
    <property type="entry name" value="Shugoshin_C"/>
</dbReference>
<dbReference type="Pfam" id="PF07558">
    <property type="entry name" value="Shugoshin_N"/>
    <property type="match status" value="1"/>
</dbReference>
<dbReference type="Proteomes" id="UP000308549">
    <property type="component" value="Unassembled WGS sequence"/>
</dbReference>
<feature type="region of interest" description="Disordered" evidence="9">
    <location>
        <begin position="183"/>
        <end position="286"/>
    </location>
</feature>
<evidence type="ECO:0000259" key="10">
    <source>
        <dbReference type="Pfam" id="PF07557"/>
    </source>
</evidence>
<evidence type="ECO:0000256" key="9">
    <source>
        <dbReference type="SAM" id="MobiDB-lite"/>
    </source>
</evidence>
<evidence type="ECO:0000256" key="1">
    <source>
        <dbReference type="ARBA" id="ARBA00004584"/>
    </source>
</evidence>
<comment type="subcellular location">
    <subcellularLocation>
        <location evidence="1">Chromosome</location>
        <location evidence="1">Centromere</location>
    </subcellularLocation>
</comment>
<keyword evidence="7" id="KW-0131">Cell cycle</keyword>
<evidence type="ECO:0000313" key="12">
    <source>
        <dbReference type="EMBL" id="TKA27172.1"/>
    </source>
</evidence>
<protein>
    <recommendedName>
        <fullName evidence="14">Shugoshin</fullName>
    </recommendedName>
</protein>
<name>A0A4U0TYK1_9PEZI</name>
<feature type="compositionally biased region" description="Low complexity" evidence="9">
    <location>
        <begin position="460"/>
        <end position="473"/>
    </location>
</feature>
<organism evidence="12 13">
    <name type="scientific">Salinomyces thailandicus</name>
    <dbReference type="NCBI Taxonomy" id="706561"/>
    <lineage>
        <taxon>Eukaryota</taxon>
        <taxon>Fungi</taxon>
        <taxon>Dikarya</taxon>
        <taxon>Ascomycota</taxon>
        <taxon>Pezizomycotina</taxon>
        <taxon>Dothideomycetes</taxon>
        <taxon>Dothideomycetidae</taxon>
        <taxon>Mycosphaerellales</taxon>
        <taxon>Teratosphaeriaceae</taxon>
        <taxon>Salinomyces</taxon>
    </lineage>
</organism>
<feature type="region of interest" description="Disordered" evidence="9">
    <location>
        <begin position="590"/>
        <end position="653"/>
    </location>
</feature>
<keyword evidence="8" id="KW-0137">Centromere</keyword>
<evidence type="ECO:0000256" key="5">
    <source>
        <dbReference type="ARBA" id="ARBA00022829"/>
    </source>
</evidence>
<keyword evidence="3" id="KW-0158">Chromosome</keyword>
<keyword evidence="6" id="KW-0175">Coiled coil</keyword>
<feature type="compositionally biased region" description="Low complexity" evidence="9">
    <location>
        <begin position="12"/>
        <end position="26"/>
    </location>
</feature>
<gene>
    <name evidence="12" type="ORF">B0A50_04509</name>
</gene>
<dbReference type="OrthoDB" id="5394106at2759"/>
<dbReference type="Pfam" id="PF07557">
    <property type="entry name" value="Shugoshin_C"/>
    <property type="match status" value="1"/>
</dbReference>
<evidence type="ECO:0000259" key="11">
    <source>
        <dbReference type="Pfam" id="PF07558"/>
    </source>
</evidence>
<dbReference type="InterPro" id="IPR011516">
    <property type="entry name" value="Shugoshin_N"/>
</dbReference>
<feature type="compositionally biased region" description="Gly residues" evidence="9">
    <location>
        <begin position="722"/>
        <end position="733"/>
    </location>
</feature>
<reference evidence="12 13" key="1">
    <citation type="submission" date="2017-03" db="EMBL/GenBank/DDBJ databases">
        <title>Genomes of endolithic fungi from Antarctica.</title>
        <authorList>
            <person name="Coleine C."/>
            <person name="Masonjones S."/>
            <person name="Stajich J.E."/>
        </authorList>
    </citation>
    <scope>NUCLEOTIDE SEQUENCE [LARGE SCALE GENOMIC DNA]</scope>
    <source>
        <strain evidence="12 13">CCFEE 6315</strain>
    </source>
</reference>
<feature type="region of interest" description="Disordered" evidence="9">
    <location>
        <begin position="309"/>
        <end position="502"/>
    </location>
</feature>
<evidence type="ECO:0000256" key="4">
    <source>
        <dbReference type="ARBA" id="ARBA00022618"/>
    </source>
</evidence>
<dbReference type="EMBL" id="NAJL01000024">
    <property type="protein sequence ID" value="TKA27172.1"/>
    <property type="molecule type" value="Genomic_DNA"/>
</dbReference>
<proteinExistence type="inferred from homology"/>
<comment type="similarity">
    <text evidence="2">Belongs to the shugoshin family.</text>
</comment>
<sequence length="747" mass="80381">MARLNEPPTTAPAPTATASWTATGPAGESADALKRRFIRQNRELAKNNSSQSLRIRSLEIEVGKLLADNLELKERSFRLESELVTARGRFGGQAVERVKEELRAKIAALSGLVDGLEDFVGKGQDEELVRPVEGGVKRAMEGQWRERQPLTEVMRETQMPTIVEDKLFPRRTLNAEEIQAIRLSDHGSTASPDLGPPPVARFDYGDPEKPAPSPSKAGEDEVLPGLSVNLETRRRRKDGQPRPEIRRHSVLPQSPEKKDTEPSTMLRTGAKRKLADREMERPMKPLAQADFTFTRIAKTKPILDPVDQAKGAAVAAAPQSAAEEAAGTPTRSARRVLGDKSVNHSPRKTTSVTTENKPAKPEENDMNRPGKPAFAPRSGSASTRAQSKHRRASSIPMPSPSNEKDDILPTVEFPPPTEQHSTAEPRPKTPAPPSLFSPARFEPSARLASDTRPGTPPPTDLSTLSTTTTTSDDNTAGRPSRRARSAVNYAEPSLVAKMRRPGRQMADAIGGLQDPRKAMSVTGERKVPVSEKRDEVFIKEEPTDDDDVYGCGGNAEGGWKALAPSCSDDSSPLGSKLADFDYTTRAVRGDEAAVKEEPAAVMSSAGPLTMSSLIAGSNGRRRRSPSQPQSQSKPSNSPAEPPPDTDTELNAATAKLAELDIYDFKASSSSPAGDHSREAAEKSATASQSQVSKQRVQRRHSSVLKDGGMTAKAKAGRQSVGLGVGPGAEAGGGRSERAANRRRSTLL</sequence>
<feature type="compositionally biased region" description="Basic and acidic residues" evidence="9">
    <location>
        <begin position="238"/>
        <end position="247"/>
    </location>
</feature>
<comment type="caution">
    <text evidence="12">The sequence shown here is derived from an EMBL/GenBank/DDBJ whole genome shotgun (WGS) entry which is preliminary data.</text>
</comment>
<evidence type="ECO:0000313" key="13">
    <source>
        <dbReference type="Proteomes" id="UP000308549"/>
    </source>
</evidence>
<evidence type="ECO:0000256" key="3">
    <source>
        <dbReference type="ARBA" id="ARBA00022454"/>
    </source>
</evidence>
<dbReference type="GO" id="GO:0051301">
    <property type="term" value="P:cell division"/>
    <property type="evidence" value="ECO:0007669"/>
    <property type="project" value="UniProtKB-KW"/>
</dbReference>
<dbReference type="GO" id="GO:0005634">
    <property type="term" value="C:nucleus"/>
    <property type="evidence" value="ECO:0007669"/>
    <property type="project" value="InterPro"/>
</dbReference>
<evidence type="ECO:0000256" key="2">
    <source>
        <dbReference type="ARBA" id="ARBA00010845"/>
    </source>
</evidence>
<feature type="compositionally biased region" description="Low complexity" evidence="9">
    <location>
        <begin position="625"/>
        <end position="638"/>
    </location>
</feature>
<evidence type="ECO:0000256" key="6">
    <source>
        <dbReference type="ARBA" id="ARBA00023054"/>
    </source>
</evidence>
<accession>A0A4U0TYK1</accession>
<evidence type="ECO:0008006" key="14">
    <source>
        <dbReference type="Google" id="ProtNLM"/>
    </source>
</evidence>
<feature type="compositionally biased region" description="Low complexity" evidence="9">
    <location>
        <begin position="309"/>
        <end position="327"/>
    </location>
</feature>
<feature type="domain" description="Shugoshin N-terminal coiled-coil" evidence="11">
    <location>
        <begin position="33"/>
        <end position="75"/>
    </location>
</feature>
<evidence type="ECO:0000256" key="8">
    <source>
        <dbReference type="ARBA" id="ARBA00023328"/>
    </source>
</evidence>
<feature type="region of interest" description="Disordered" evidence="9">
    <location>
        <begin position="666"/>
        <end position="747"/>
    </location>
</feature>
<keyword evidence="4" id="KW-0132">Cell division</keyword>
<feature type="region of interest" description="Disordered" evidence="9">
    <location>
        <begin position="1"/>
        <end position="28"/>
    </location>
</feature>
<evidence type="ECO:0000256" key="7">
    <source>
        <dbReference type="ARBA" id="ARBA00023306"/>
    </source>
</evidence>
<dbReference type="GO" id="GO:0000779">
    <property type="term" value="C:condensed chromosome, centromeric region"/>
    <property type="evidence" value="ECO:0007669"/>
    <property type="project" value="UniProtKB-ARBA"/>
</dbReference>
<feature type="compositionally biased region" description="Basic and acidic residues" evidence="9">
    <location>
        <begin position="273"/>
        <end position="283"/>
    </location>
</feature>
<dbReference type="AlphaFoldDB" id="A0A4U0TYK1"/>